<organism evidence="2 3">
    <name type="scientific">Streptococcus canis</name>
    <dbReference type="NCBI Taxonomy" id="1329"/>
    <lineage>
        <taxon>Bacteria</taxon>
        <taxon>Bacillati</taxon>
        <taxon>Bacillota</taxon>
        <taxon>Bacilli</taxon>
        <taxon>Lactobacillales</taxon>
        <taxon>Streptococcaceae</taxon>
        <taxon>Streptococcus</taxon>
    </lineage>
</organism>
<feature type="region of interest" description="Disordered" evidence="1">
    <location>
        <begin position="1"/>
        <end position="26"/>
    </location>
</feature>
<dbReference type="Proteomes" id="UP000280759">
    <property type="component" value="Unassembled WGS sequence"/>
</dbReference>
<dbReference type="EMBL" id="UXEP01000082">
    <property type="protein sequence ID" value="VDC43924.1"/>
    <property type="molecule type" value="Genomic_DNA"/>
</dbReference>
<reference evidence="2 3" key="1">
    <citation type="submission" date="2018-10" db="EMBL/GenBank/DDBJ databases">
        <authorList>
            <consortium name="Molecular Microbiology and Infection Unit (UMMI)"/>
            <person name="Machado M."/>
        </authorList>
    </citation>
    <scope>NUCLEOTIDE SEQUENCE [LARGE SCALE GENOMIC DNA]</scope>
    <source>
        <strain evidence="2">FMV2238.02</strain>
    </source>
</reference>
<name>A0A3P5Y9W0_STRCB</name>
<evidence type="ECO:0000313" key="2">
    <source>
        <dbReference type="EMBL" id="VDC43924.1"/>
    </source>
</evidence>
<accession>A0A3P5Y9W0</accession>
<dbReference type="RefSeq" id="WP_125075038.1">
    <property type="nucleotide sequence ID" value="NZ_UXEP01000082.1"/>
</dbReference>
<sequence>MALRKQATITDNSMKRLGKKEDRSQPKRFGLTKSTLELLAVKRILSQPPHYIQLKDDTYLELMEISGKDLDYLSESEVRRTLMNFETWLTNVHADIQIETTRLPTNTDPQIAHLRHHLEAVKMELGRPSLSDRRQKQLGDRKALLETKIRIEEQIKQEIYNAEFILWLFAPTITDMDTIVRKVQTSGNQDFVPEPIRLEKKKQLLTQFYNMLDSL</sequence>
<dbReference type="AlphaFoldDB" id="A0A3P5Y9W0"/>
<evidence type="ECO:0000313" key="3">
    <source>
        <dbReference type="Proteomes" id="UP000280759"/>
    </source>
</evidence>
<evidence type="ECO:0000256" key="1">
    <source>
        <dbReference type="SAM" id="MobiDB-lite"/>
    </source>
</evidence>
<proteinExistence type="predicted"/>
<gene>
    <name evidence="2" type="ORF">FMV2238Y02_23920</name>
</gene>
<protein>
    <submittedName>
        <fullName evidence="2">Uncharacterized protein</fullName>
    </submittedName>
</protein>
<keyword evidence="3" id="KW-1185">Reference proteome</keyword>